<organism evidence="1">
    <name type="scientific">Hexamita inflata</name>
    <dbReference type="NCBI Taxonomy" id="28002"/>
    <lineage>
        <taxon>Eukaryota</taxon>
        <taxon>Metamonada</taxon>
        <taxon>Diplomonadida</taxon>
        <taxon>Hexamitidae</taxon>
        <taxon>Hexamitinae</taxon>
        <taxon>Hexamita</taxon>
    </lineage>
</organism>
<dbReference type="AlphaFoldDB" id="A0AA86S6G6"/>
<keyword evidence="3" id="KW-1185">Reference proteome</keyword>
<protein>
    <submittedName>
        <fullName evidence="1">Uncharacterized protein</fullName>
    </submittedName>
</protein>
<dbReference type="EMBL" id="CATOUU010001186">
    <property type="protein sequence ID" value="CAI9978965.1"/>
    <property type="molecule type" value="Genomic_DNA"/>
</dbReference>
<reference evidence="2 3" key="2">
    <citation type="submission" date="2024-07" db="EMBL/GenBank/DDBJ databases">
        <authorList>
            <person name="Akdeniz Z."/>
        </authorList>
    </citation>
    <scope>NUCLEOTIDE SEQUENCE [LARGE SCALE GENOMIC DNA]</scope>
</reference>
<gene>
    <name evidence="1" type="ORF">HINF_LOCUS66610</name>
    <name evidence="2" type="ORF">HINF_LOCUS8377</name>
</gene>
<evidence type="ECO:0000313" key="3">
    <source>
        <dbReference type="Proteomes" id="UP001642409"/>
    </source>
</evidence>
<evidence type="ECO:0000313" key="1">
    <source>
        <dbReference type="EMBL" id="CAI9978965.1"/>
    </source>
</evidence>
<comment type="caution">
    <text evidence="1">The sequence shown here is derived from an EMBL/GenBank/DDBJ whole genome shotgun (WGS) entry which is preliminary data.</text>
</comment>
<accession>A0AA86S6G6</accession>
<evidence type="ECO:0000313" key="2">
    <source>
        <dbReference type="EMBL" id="CAL5984916.1"/>
    </source>
</evidence>
<proteinExistence type="predicted"/>
<name>A0AA86S6G6_9EUKA</name>
<dbReference type="EMBL" id="CAXDID020000017">
    <property type="protein sequence ID" value="CAL5984916.1"/>
    <property type="molecule type" value="Genomic_DNA"/>
</dbReference>
<reference evidence="1" key="1">
    <citation type="submission" date="2023-06" db="EMBL/GenBank/DDBJ databases">
        <authorList>
            <person name="Kurt Z."/>
        </authorList>
    </citation>
    <scope>NUCLEOTIDE SEQUENCE</scope>
</reference>
<dbReference type="Proteomes" id="UP001642409">
    <property type="component" value="Unassembled WGS sequence"/>
</dbReference>
<sequence>MPALKFIADKLCFNLSFYDEQCINKLNIYFPENYIGNNQFAPKDSLYMKGVKINSRSSKKLADFLENEYIFGQTVYPTYKSIFNESVSIPAFFIISQSQQQSVDNLEHAYTILKQKIDSILYVGRNIAPGILSIYPDNKLTSKTIKLINNISIDGIISNVISNSSIVIKEFDCEFYTDTGIIADSCMYVGIPFTNFLMAQDFFVVRKKDAFKLFMQNNIFTKMLDENGLNFYFASISWDSLYYQQTKNDIQIVKQILYDQGYGYCQYSEMDKQIVYNYIIKPQLFEKQVDSQNYQIILLNNSKSVVLVYKNYQILQSQQYLCEQVGVQDIINNQKDFVNRDWRYQFLVTTKEIQKISIKVSFTYLVFLVLILYYI</sequence>